<evidence type="ECO:0000256" key="2">
    <source>
        <dbReference type="ARBA" id="ARBA00023027"/>
    </source>
</evidence>
<sequence>MGGGEIKDHLLCLLPFPEPTAILSALRTRFPDLEVTYLDVSSSGTSTASAAPHIPTHLWSRTTLLCTITTFPPSVASVPNLELVHLISAGANQIFDKPIWKDSDVTITTSSGIHGPQIAEWVVMTGLVASHGYRELYELQKRRVWGDRNGEYRKVSDRVGKRVGVLGYGSIGRQVGRVAQAMGMEVLAYTAGEKDTAEKRRDRGWVVPGTGDREGTVPVKWWSGLDKASLQEFLKQDLDWLVVCVPLTEQTRGFLGEDEFRILGEGGERPAYVTNIARGPILQTDALIEAIKKGWVSGAALDVTDPEPLPEGSELWGMKEVILTPHVSGSGEAYVGRTFEVLGENLERRRRGEGLINVVERGRGY</sequence>
<feature type="domain" description="D-isomer specific 2-hydroxyacid dehydrogenase NAD-binding" evidence="3">
    <location>
        <begin position="128"/>
        <end position="197"/>
    </location>
</feature>
<dbReference type="Pfam" id="PF02826">
    <property type="entry name" value="2-Hacid_dh_C"/>
    <property type="match status" value="2"/>
</dbReference>
<dbReference type="PANTHER" id="PTHR43333">
    <property type="entry name" value="2-HACID_DH_C DOMAIN-CONTAINING PROTEIN"/>
    <property type="match status" value="1"/>
</dbReference>
<feature type="domain" description="D-isomer specific 2-hydroxyacid dehydrogenase NAD-binding" evidence="3">
    <location>
        <begin position="225"/>
        <end position="328"/>
    </location>
</feature>
<evidence type="ECO:0000256" key="1">
    <source>
        <dbReference type="ARBA" id="ARBA00023002"/>
    </source>
</evidence>
<dbReference type="SUPFAM" id="SSF51735">
    <property type="entry name" value="NAD(P)-binding Rossmann-fold domains"/>
    <property type="match status" value="1"/>
</dbReference>
<keyword evidence="5" id="KW-1185">Reference proteome</keyword>
<dbReference type="AlphaFoldDB" id="A0A1X7RSM1"/>
<protein>
    <recommendedName>
        <fullName evidence="3">D-isomer specific 2-hydroxyacid dehydrogenase NAD-binding domain-containing protein</fullName>
    </recommendedName>
</protein>
<accession>A0A1X7RSM1</accession>
<organism evidence="4 5">
    <name type="scientific">Zymoseptoria tritici (strain ST99CH_3D7)</name>
    <dbReference type="NCBI Taxonomy" id="1276538"/>
    <lineage>
        <taxon>Eukaryota</taxon>
        <taxon>Fungi</taxon>
        <taxon>Dikarya</taxon>
        <taxon>Ascomycota</taxon>
        <taxon>Pezizomycotina</taxon>
        <taxon>Dothideomycetes</taxon>
        <taxon>Dothideomycetidae</taxon>
        <taxon>Mycosphaerellales</taxon>
        <taxon>Mycosphaerellaceae</taxon>
        <taxon>Zymoseptoria</taxon>
    </lineage>
</organism>
<dbReference type="Gene3D" id="3.40.50.720">
    <property type="entry name" value="NAD(P)-binding Rossmann-like Domain"/>
    <property type="match status" value="2"/>
</dbReference>
<dbReference type="InterPro" id="IPR029752">
    <property type="entry name" value="D-isomer_DH_CS1"/>
</dbReference>
<dbReference type="PANTHER" id="PTHR43333:SF1">
    <property type="entry name" value="D-ISOMER SPECIFIC 2-HYDROXYACID DEHYDROGENASE NAD-BINDING DOMAIN-CONTAINING PROTEIN"/>
    <property type="match status" value="1"/>
</dbReference>
<keyword evidence="2" id="KW-0520">NAD</keyword>
<dbReference type="CDD" id="cd12163">
    <property type="entry name" value="2-Hacid_dh_5"/>
    <property type="match status" value="1"/>
</dbReference>
<proteinExistence type="predicted"/>
<dbReference type="STRING" id="1276538.A0A1X7RSM1"/>
<evidence type="ECO:0000259" key="3">
    <source>
        <dbReference type="Pfam" id="PF02826"/>
    </source>
</evidence>
<dbReference type="GO" id="GO:0016491">
    <property type="term" value="F:oxidoreductase activity"/>
    <property type="evidence" value="ECO:0007669"/>
    <property type="project" value="UniProtKB-KW"/>
</dbReference>
<reference evidence="4 5" key="1">
    <citation type="submission" date="2016-06" db="EMBL/GenBank/DDBJ databases">
        <authorList>
            <person name="Kjaerup R.B."/>
            <person name="Dalgaard T.S."/>
            <person name="Juul-Madsen H.R."/>
        </authorList>
    </citation>
    <scope>NUCLEOTIDE SEQUENCE [LARGE SCALE GENOMIC DNA]</scope>
</reference>
<name>A0A1X7RSM1_ZYMT9</name>
<gene>
    <name evidence="4" type="ORF">ZT3D7_G5558</name>
</gene>
<dbReference type="Proteomes" id="UP000215127">
    <property type="component" value="Chromosome 4"/>
</dbReference>
<evidence type="ECO:0000313" key="4">
    <source>
        <dbReference type="EMBL" id="SMQ50405.1"/>
    </source>
</evidence>
<evidence type="ECO:0000313" key="5">
    <source>
        <dbReference type="Proteomes" id="UP000215127"/>
    </source>
</evidence>
<keyword evidence="1" id="KW-0560">Oxidoreductase</keyword>
<dbReference type="InterPro" id="IPR006140">
    <property type="entry name" value="D-isomer_DH_NAD-bd"/>
</dbReference>
<dbReference type="EMBL" id="LT853695">
    <property type="protein sequence ID" value="SMQ50405.1"/>
    <property type="molecule type" value="Genomic_DNA"/>
</dbReference>
<dbReference type="PROSITE" id="PS00065">
    <property type="entry name" value="D_2_HYDROXYACID_DH_1"/>
    <property type="match status" value="1"/>
</dbReference>
<dbReference type="InterPro" id="IPR036291">
    <property type="entry name" value="NAD(P)-bd_dom_sf"/>
</dbReference>
<dbReference type="GO" id="GO:0051287">
    <property type="term" value="F:NAD binding"/>
    <property type="evidence" value="ECO:0007669"/>
    <property type="project" value="InterPro"/>
</dbReference>